<protein>
    <recommendedName>
        <fullName evidence="3">CEP76/DRC7 peptidase-like domain-containing protein</fullName>
    </recommendedName>
</protein>
<dbReference type="SUPFAM" id="SSF54001">
    <property type="entry name" value="Cysteine proteinases"/>
    <property type="match status" value="1"/>
</dbReference>
<gene>
    <name evidence="4" type="ORF">S12H4_57436</name>
</gene>
<dbReference type="InterPro" id="IPR038765">
    <property type="entry name" value="Papain-like_cys_pep_sf"/>
</dbReference>
<evidence type="ECO:0000259" key="3">
    <source>
        <dbReference type="Pfam" id="PF24656"/>
    </source>
</evidence>
<comment type="caution">
    <text evidence="4">The sequence shown here is derived from an EMBL/GenBank/DDBJ whole genome shotgun (WGS) entry which is preliminary data.</text>
</comment>
<dbReference type="GO" id="GO:0005856">
    <property type="term" value="C:cytoskeleton"/>
    <property type="evidence" value="ECO:0007669"/>
    <property type="project" value="UniProtKB-SubCell"/>
</dbReference>
<dbReference type="Pfam" id="PF24656">
    <property type="entry name" value="CEPT76_peptidase"/>
    <property type="match status" value="1"/>
</dbReference>
<dbReference type="AlphaFoldDB" id="X1VRB8"/>
<proteinExistence type="predicted"/>
<accession>X1VRB8</accession>
<evidence type="ECO:0000256" key="2">
    <source>
        <dbReference type="ARBA" id="ARBA00023212"/>
    </source>
</evidence>
<organism evidence="4">
    <name type="scientific">marine sediment metagenome</name>
    <dbReference type="NCBI Taxonomy" id="412755"/>
    <lineage>
        <taxon>unclassified sequences</taxon>
        <taxon>metagenomes</taxon>
        <taxon>ecological metagenomes</taxon>
    </lineage>
</organism>
<dbReference type="EMBL" id="BARW01037149">
    <property type="protein sequence ID" value="GAJ23017.1"/>
    <property type="molecule type" value="Genomic_DNA"/>
</dbReference>
<dbReference type="InterPro" id="IPR056290">
    <property type="entry name" value="CEPT76/DRC7_peptidase-like_dom"/>
</dbReference>
<comment type="subcellular location">
    <subcellularLocation>
        <location evidence="1">Cytoplasm</location>
        <location evidence="1">Cytoskeleton</location>
    </subcellularLocation>
</comment>
<keyword evidence="2" id="KW-0206">Cytoskeleton</keyword>
<name>X1VRB8_9ZZZZ</name>
<evidence type="ECO:0000313" key="4">
    <source>
        <dbReference type="EMBL" id="GAJ23017.1"/>
    </source>
</evidence>
<feature type="non-terminal residue" evidence="4">
    <location>
        <position position="130"/>
    </location>
</feature>
<evidence type="ECO:0000256" key="1">
    <source>
        <dbReference type="ARBA" id="ARBA00004245"/>
    </source>
</evidence>
<dbReference type="Gene3D" id="3.10.620.30">
    <property type="match status" value="1"/>
</dbReference>
<sequence>MCLLLALIAASQAFTPGGHRVYYQDGQYLVRVRHGQWHDLQSFIQPSNPEVVAIYSEVGPDSWGLYDWVCRNIDYHQDIGEYWETPSETLAWGQADCEGTAILLCSLLRNFTNAYVVIGDYQGYGHAWCQ</sequence>
<feature type="domain" description="CEP76/DRC7 peptidase-like" evidence="3">
    <location>
        <begin position="81"/>
        <end position="126"/>
    </location>
</feature>
<reference evidence="4" key="1">
    <citation type="journal article" date="2014" name="Front. Microbiol.">
        <title>High frequency of phylogenetically diverse reductive dehalogenase-homologous genes in deep subseafloor sedimentary metagenomes.</title>
        <authorList>
            <person name="Kawai M."/>
            <person name="Futagami T."/>
            <person name="Toyoda A."/>
            <person name="Takaki Y."/>
            <person name="Nishi S."/>
            <person name="Hori S."/>
            <person name="Arai W."/>
            <person name="Tsubouchi T."/>
            <person name="Morono Y."/>
            <person name="Uchiyama I."/>
            <person name="Ito T."/>
            <person name="Fujiyama A."/>
            <person name="Inagaki F."/>
            <person name="Takami H."/>
        </authorList>
    </citation>
    <scope>NUCLEOTIDE SEQUENCE</scope>
    <source>
        <strain evidence="4">Expedition CK06-06</strain>
    </source>
</reference>
<keyword evidence="2" id="KW-0963">Cytoplasm</keyword>